<protein>
    <submittedName>
        <fullName evidence="1">YheC/YheD family protein</fullName>
    </submittedName>
</protein>
<reference evidence="2" key="1">
    <citation type="journal article" date="2019" name="Int. J. Syst. Evol. Microbiol.">
        <title>The Global Catalogue of Microorganisms (GCM) 10K type strain sequencing project: providing services to taxonomists for standard genome sequencing and annotation.</title>
        <authorList>
            <consortium name="The Broad Institute Genomics Platform"/>
            <consortium name="The Broad Institute Genome Sequencing Center for Infectious Disease"/>
            <person name="Wu L."/>
            <person name="Ma J."/>
        </authorList>
    </citation>
    <scope>NUCLEOTIDE SEQUENCE [LARGE SCALE GENOMIC DNA]</scope>
    <source>
        <strain evidence="2">KACC 11299</strain>
    </source>
</reference>
<proteinExistence type="predicted"/>
<dbReference type="EMBL" id="JBHSNP010000010">
    <property type="protein sequence ID" value="MFC5602763.1"/>
    <property type="molecule type" value="Genomic_DNA"/>
</dbReference>
<accession>A0ABW0TWH6</accession>
<comment type="caution">
    <text evidence="1">The sequence shown here is derived from an EMBL/GenBank/DDBJ whole genome shotgun (WGS) entry which is preliminary data.</text>
</comment>
<name>A0ABW0TWH6_9BACL</name>
<dbReference type="SUPFAM" id="SSF56059">
    <property type="entry name" value="Glutathione synthetase ATP-binding domain-like"/>
    <property type="match status" value="1"/>
</dbReference>
<organism evidence="1 2">
    <name type="scientific">Sporosarcina koreensis</name>
    <dbReference type="NCBI Taxonomy" id="334735"/>
    <lineage>
        <taxon>Bacteria</taxon>
        <taxon>Bacillati</taxon>
        <taxon>Bacillota</taxon>
        <taxon>Bacilli</taxon>
        <taxon>Bacillales</taxon>
        <taxon>Caryophanaceae</taxon>
        <taxon>Sporosarcina</taxon>
    </lineage>
</organism>
<sequence>MKKSLGKWEQHVLLQQDPFVAKHIPETVVYSEENLDDLLNRHPSVFVKHETTGQGRAIFKIRKSNSAGYYINGFTLQGTPIQKFITKVNELRQLLHPFIAFGRESGRYIIQEDIQSCTQNGQPIAIRVHIQKLNNIWVIGGMYGTTAIGPVSESGIVNLHRGAVVMTVPEVLSQTKVRNQKKIVNKIEDIALAAAQTIYSVLPNREYGMDVGINREGIPILFEVNTTPGIGGFAQMEDKAIWRRIVAIRKMQREP</sequence>
<gene>
    <name evidence="1" type="ORF">ACFPTP_05985</name>
</gene>
<dbReference type="Proteomes" id="UP001596071">
    <property type="component" value="Unassembled WGS sequence"/>
</dbReference>
<keyword evidence="2" id="KW-1185">Reference proteome</keyword>
<dbReference type="Pfam" id="PF14398">
    <property type="entry name" value="ATPgrasp_YheCD"/>
    <property type="match status" value="1"/>
</dbReference>
<dbReference type="RefSeq" id="WP_381442957.1">
    <property type="nucleotide sequence ID" value="NZ_JBHSNP010000010.1"/>
</dbReference>
<dbReference type="Gene3D" id="3.30.470.20">
    <property type="entry name" value="ATP-grasp fold, B domain"/>
    <property type="match status" value="1"/>
</dbReference>
<evidence type="ECO:0000313" key="2">
    <source>
        <dbReference type="Proteomes" id="UP001596071"/>
    </source>
</evidence>
<evidence type="ECO:0000313" key="1">
    <source>
        <dbReference type="EMBL" id="MFC5602763.1"/>
    </source>
</evidence>
<dbReference type="InterPro" id="IPR026838">
    <property type="entry name" value="YheC/D"/>
</dbReference>